<dbReference type="Gene3D" id="1.20.1440.20">
    <property type="entry name" value="LemA-like domain"/>
    <property type="match status" value="1"/>
</dbReference>
<evidence type="ECO:0000313" key="7">
    <source>
        <dbReference type="Proteomes" id="UP000093482"/>
    </source>
</evidence>
<comment type="similarity">
    <text evidence="2">Belongs to the LemA family.</text>
</comment>
<reference evidence="6 7" key="1">
    <citation type="submission" date="2016-07" db="EMBL/GenBank/DDBJ databases">
        <title>Caryophanon latum genome sequencing.</title>
        <authorList>
            <person name="Verma A."/>
            <person name="Pal Y."/>
            <person name="Krishnamurthi S."/>
        </authorList>
    </citation>
    <scope>NUCLEOTIDE SEQUENCE [LARGE SCALE GENOMIC DNA]</scope>
    <source>
        <strain evidence="6 7">DSM 14151</strain>
    </source>
</reference>
<evidence type="ECO:0000256" key="2">
    <source>
        <dbReference type="ARBA" id="ARBA00008854"/>
    </source>
</evidence>
<evidence type="ECO:0000256" key="5">
    <source>
        <dbReference type="ARBA" id="ARBA00023136"/>
    </source>
</evidence>
<dbReference type="PANTHER" id="PTHR34478:SF2">
    <property type="entry name" value="MEMBRANE PROTEIN"/>
    <property type="match status" value="1"/>
</dbReference>
<proteinExistence type="inferred from homology"/>
<dbReference type="PANTHER" id="PTHR34478">
    <property type="entry name" value="PROTEIN LEMA"/>
    <property type="match status" value="1"/>
</dbReference>
<keyword evidence="5" id="KW-0472">Membrane</keyword>
<dbReference type="RefSeq" id="WP_066461386.1">
    <property type="nucleotide sequence ID" value="NZ_MATO01000005.1"/>
</dbReference>
<accession>A0A1C0Z2V4</accession>
<dbReference type="EMBL" id="MATO01000005">
    <property type="protein sequence ID" value="OCS93751.1"/>
    <property type="molecule type" value="Genomic_DNA"/>
</dbReference>
<evidence type="ECO:0000256" key="3">
    <source>
        <dbReference type="ARBA" id="ARBA00022692"/>
    </source>
</evidence>
<evidence type="ECO:0000256" key="1">
    <source>
        <dbReference type="ARBA" id="ARBA00004167"/>
    </source>
</evidence>
<dbReference type="AlphaFoldDB" id="A0A1C0Z2V4"/>
<dbReference type="InterPro" id="IPR007156">
    <property type="entry name" value="MamQ_LemA"/>
</dbReference>
<organism evidence="6 7">
    <name type="scientific">Caryophanon latum</name>
    <dbReference type="NCBI Taxonomy" id="33977"/>
    <lineage>
        <taxon>Bacteria</taxon>
        <taxon>Bacillati</taxon>
        <taxon>Bacillota</taxon>
        <taxon>Bacilli</taxon>
        <taxon>Bacillales</taxon>
        <taxon>Caryophanaceae</taxon>
        <taxon>Caryophanon</taxon>
    </lineage>
</organism>
<gene>
    <name evidence="6" type="ORF">A6K76_04430</name>
</gene>
<dbReference type="Proteomes" id="UP000093482">
    <property type="component" value="Unassembled WGS sequence"/>
</dbReference>
<keyword evidence="3" id="KW-0812">Transmembrane</keyword>
<dbReference type="Pfam" id="PF04011">
    <property type="entry name" value="LemA"/>
    <property type="match status" value="1"/>
</dbReference>
<evidence type="ECO:0000256" key="4">
    <source>
        <dbReference type="ARBA" id="ARBA00022989"/>
    </source>
</evidence>
<dbReference type="SUPFAM" id="SSF140478">
    <property type="entry name" value="LemA-like"/>
    <property type="match status" value="1"/>
</dbReference>
<dbReference type="GO" id="GO:0016020">
    <property type="term" value="C:membrane"/>
    <property type="evidence" value="ECO:0007669"/>
    <property type="project" value="UniProtKB-SubCell"/>
</dbReference>
<protein>
    <submittedName>
        <fullName evidence="6">LemA family protein</fullName>
    </submittedName>
</protein>
<comment type="subcellular location">
    <subcellularLocation>
        <location evidence="1">Membrane</location>
        <topology evidence="1">Single-pass membrane protein</topology>
    </subcellularLocation>
</comment>
<sequence>MGKSKVMLGGVAVIVVILAIMCISTYNGLVTSEENIDSQWAQVENQLQRRFDLIPNLVSTVEGYMTHEREIFENLAAARTAYGDATNVEEQAVANDALSETLSQLLVVVENYPTLKADAQFTRLMDELAGTENRLAVARKDYNEAVQDYNEDVRRFPGSLMASMFGFEKRNYFEGEEGVEENPAVDFGGE</sequence>
<keyword evidence="4" id="KW-1133">Transmembrane helix</keyword>
<keyword evidence="7" id="KW-1185">Reference proteome</keyword>
<dbReference type="OrthoDB" id="9804152at2"/>
<name>A0A1C0Z2V4_9BACL</name>
<comment type="caution">
    <text evidence="6">The sequence shown here is derived from an EMBL/GenBank/DDBJ whole genome shotgun (WGS) entry which is preliminary data.</text>
</comment>
<dbReference type="InterPro" id="IPR023353">
    <property type="entry name" value="LemA-like_dom_sf"/>
</dbReference>
<evidence type="ECO:0000313" key="6">
    <source>
        <dbReference type="EMBL" id="OCS93751.1"/>
    </source>
</evidence>